<keyword evidence="1 2" id="KW-0539">Nucleus</keyword>
<evidence type="ECO:0000256" key="2">
    <source>
        <dbReference type="PROSITE-ProRule" id="PRU00358"/>
    </source>
</evidence>
<keyword evidence="6" id="KW-1185">Reference proteome</keyword>
<dbReference type="SMART" id="SM00466">
    <property type="entry name" value="SRA"/>
    <property type="match status" value="1"/>
</dbReference>
<dbReference type="GO" id="GO:0061630">
    <property type="term" value="F:ubiquitin protein ligase activity"/>
    <property type="evidence" value="ECO:0007669"/>
    <property type="project" value="TreeGrafter"/>
</dbReference>
<dbReference type="Pfam" id="PF02182">
    <property type="entry name" value="SAD_SRA"/>
    <property type="match status" value="1"/>
</dbReference>
<reference evidence="5" key="1">
    <citation type="submission" date="2020-11" db="EMBL/GenBank/DDBJ databases">
        <authorList>
            <consortium name="DOE Joint Genome Institute"/>
            <person name="Ahrendt S."/>
            <person name="Riley R."/>
            <person name="Andreopoulos W."/>
            <person name="Labutti K."/>
            <person name="Pangilinan J."/>
            <person name="Ruiz-Duenas F.J."/>
            <person name="Barrasa J.M."/>
            <person name="Sanchez-Garcia M."/>
            <person name="Camarero S."/>
            <person name="Miyauchi S."/>
            <person name="Serrano A."/>
            <person name="Linde D."/>
            <person name="Babiker R."/>
            <person name="Drula E."/>
            <person name="Ayuso-Fernandez I."/>
            <person name="Pacheco R."/>
            <person name="Padilla G."/>
            <person name="Ferreira P."/>
            <person name="Barriuso J."/>
            <person name="Kellner H."/>
            <person name="Castanera R."/>
            <person name="Alfaro M."/>
            <person name="Ramirez L."/>
            <person name="Pisabarro A.G."/>
            <person name="Kuo A."/>
            <person name="Tritt A."/>
            <person name="Lipzen A."/>
            <person name="He G."/>
            <person name="Yan M."/>
            <person name="Ng V."/>
            <person name="Cullen D."/>
            <person name="Martin F."/>
            <person name="Rosso M.-N."/>
            <person name="Henrissat B."/>
            <person name="Hibbett D."/>
            <person name="Martinez A.T."/>
            <person name="Grigoriev I.V."/>
        </authorList>
    </citation>
    <scope>NUCLEOTIDE SEQUENCE</scope>
    <source>
        <strain evidence="5">CBS 247.69</strain>
    </source>
</reference>
<sequence length="320" mass="35321">MSLSPYEIKRLQNIARNEALLKSIGLDTPLFEPKEVLRKAISLSKKRKASNEPGAEQVAKVARPNPTFATNVSVRRSSRNAGKTVDYVSEQQRKDHLRTFYLGGTTVTEVEGSLGREGGIRKHDPKTYGSIPAVQVGTWWESREGCSGDSIHAPWVAGISCGPQGAYSVALSGGYEDDVDLGYAFTYTGSGGRNLKGTKEAPKNLRTAPQSSDQTFDSPFNKSLKLSTETKKPVRVIRGFKSKSKYAPTEGYRYDGLYTVEQAWMEKGLNSKYSVCKFAFKRIPGQPALPIRGDHDEKHRFELADAVERDEIDNGQPPTP</sequence>
<dbReference type="OrthoDB" id="2270193at2759"/>
<feature type="region of interest" description="Disordered" evidence="3">
    <location>
        <begin position="195"/>
        <end position="223"/>
    </location>
</feature>
<name>A0A9P5XY53_9AGAR</name>
<dbReference type="Gene3D" id="2.30.280.10">
    <property type="entry name" value="SRA-YDG"/>
    <property type="match status" value="1"/>
</dbReference>
<dbReference type="EMBL" id="MU150308">
    <property type="protein sequence ID" value="KAF9459917.1"/>
    <property type="molecule type" value="Genomic_DNA"/>
</dbReference>
<dbReference type="GO" id="GO:0016567">
    <property type="term" value="P:protein ubiquitination"/>
    <property type="evidence" value="ECO:0007669"/>
    <property type="project" value="TreeGrafter"/>
</dbReference>
<feature type="compositionally biased region" description="Polar residues" evidence="3">
    <location>
        <begin position="207"/>
        <end position="223"/>
    </location>
</feature>
<dbReference type="PROSITE" id="PS51015">
    <property type="entry name" value="YDG"/>
    <property type="match status" value="1"/>
</dbReference>
<gene>
    <name evidence="5" type="ORF">BDZ94DRAFT_1300239</name>
</gene>
<comment type="subcellular location">
    <subcellularLocation>
        <location evidence="2">Nucleus</location>
    </subcellularLocation>
</comment>
<dbReference type="FunFam" id="2.30.280.10:FF:000005">
    <property type="entry name" value="E3 ubiquitin-protein ligase UHRF1"/>
    <property type="match status" value="1"/>
</dbReference>
<dbReference type="GO" id="GO:0044027">
    <property type="term" value="P:negative regulation of gene expression via chromosomal CpG island methylation"/>
    <property type="evidence" value="ECO:0007669"/>
    <property type="project" value="TreeGrafter"/>
</dbReference>
<evidence type="ECO:0000313" key="5">
    <source>
        <dbReference type="EMBL" id="KAF9459917.1"/>
    </source>
</evidence>
<evidence type="ECO:0000259" key="4">
    <source>
        <dbReference type="PROSITE" id="PS51015"/>
    </source>
</evidence>
<dbReference type="Proteomes" id="UP000807353">
    <property type="component" value="Unassembled WGS sequence"/>
</dbReference>
<proteinExistence type="predicted"/>
<evidence type="ECO:0000256" key="1">
    <source>
        <dbReference type="ARBA" id="ARBA00023242"/>
    </source>
</evidence>
<organism evidence="5 6">
    <name type="scientific">Collybia nuda</name>
    <dbReference type="NCBI Taxonomy" id="64659"/>
    <lineage>
        <taxon>Eukaryota</taxon>
        <taxon>Fungi</taxon>
        <taxon>Dikarya</taxon>
        <taxon>Basidiomycota</taxon>
        <taxon>Agaricomycotina</taxon>
        <taxon>Agaricomycetes</taxon>
        <taxon>Agaricomycetidae</taxon>
        <taxon>Agaricales</taxon>
        <taxon>Tricholomatineae</taxon>
        <taxon>Clitocybaceae</taxon>
        <taxon>Collybia</taxon>
    </lineage>
</organism>
<comment type="caution">
    <text evidence="5">The sequence shown here is derived from an EMBL/GenBank/DDBJ whole genome shotgun (WGS) entry which is preliminary data.</text>
</comment>
<dbReference type="InterPro" id="IPR015947">
    <property type="entry name" value="PUA-like_sf"/>
</dbReference>
<protein>
    <submittedName>
        <fullName evidence="5">PUA-like domain-containing protein</fullName>
    </submittedName>
</protein>
<evidence type="ECO:0000256" key="3">
    <source>
        <dbReference type="SAM" id="MobiDB-lite"/>
    </source>
</evidence>
<dbReference type="SUPFAM" id="SSF88697">
    <property type="entry name" value="PUA domain-like"/>
    <property type="match status" value="1"/>
</dbReference>
<dbReference type="InterPro" id="IPR045134">
    <property type="entry name" value="UHRF1/2-like"/>
</dbReference>
<dbReference type="InterPro" id="IPR003105">
    <property type="entry name" value="SRA_YDG"/>
</dbReference>
<evidence type="ECO:0000313" key="6">
    <source>
        <dbReference type="Proteomes" id="UP000807353"/>
    </source>
</evidence>
<dbReference type="PANTHER" id="PTHR14140">
    <property type="entry name" value="E3 UBIQUITIN-PROTEIN LIGASE UHRF-RELATED"/>
    <property type="match status" value="1"/>
</dbReference>
<dbReference type="PANTHER" id="PTHR14140:SF27">
    <property type="entry name" value="OS04G0289800 PROTEIN"/>
    <property type="match status" value="1"/>
</dbReference>
<feature type="domain" description="YDG" evidence="4">
    <location>
        <begin position="129"/>
        <end position="282"/>
    </location>
</feature>
<dbReference type="InterPro" id="IPR036987">
    <property type="entry name" value="SRA-YDG_sf"/>
</dbReference>
<accession>A0A9P5XY53</accession>
<dbReference type="AlphaFoldDB" id="A0A9P5XY53"/>
<dbReference type="GO" id="GO:0005634">
    <property type="term" value="C:nucleus"/>
    <property type="evidence" value="ECO:0007669"/>
    <property type="project" value="UniProtKB-SubCell"/>
</dbReference>